<dbReference type="PANTHER" id="PTHR31586">
    <property type="entry name" value="CYTOCHROME C OXIDASE PROTEIN 20"/>
    <property type="match status" value="1"/>
</dbReference>
<reference evidence="10" key="2">
    <citation type="submission" date="2015-01" db="EMBL/GenBank/DDBJ databases">
        <title>Evolutionary Origins and Diversification of the Mycorrhizal Mutualists.</title>
        <authorList>
            <consortium name="DOE Joint Genome Institute"/>
            <consortium name="Mycorrhizal Genomics Consortium"/>
            <person name="Kohler A."/>
            <person name="Kuo A."/>
            <person name="Nagy L.G."/>
            <person name="Floudas D."/>
            <person name="Copeland A."/>
            <person name="Barry K.W."/>
            <person name="Cichocki N."/>
            <person name="Veneault-Fourrey C."/>
            <person name="LaButti K."/>
            <person name="Lindquist E.A."/>
            <person name="Lipzen A."/>
            <person name="Lundell T."/>
            <person name="Morin E."/>
            <person name="Murat C."/>
            <person name="Riley R."/>
            <person name="Ohm R."/>
            <person name="Sun H."/>
            <person name="Tunlid A."/>
            <person name="Henrissat B."/>
            <person name="Grigoriev I.V."/>
            <person name="Hibbett D.S."/>
            <person name="Martin F."/>
        </authorList>
    </citation>
    <scope>NUCLEOTIDE SEQUENCE [LARGE SCALE GENOMIC DNA]</scope>
    <source>
        <strain evidence="10">LaAM-08-1</strain>
    </source>
</reference>
<evidence type="ECO:0000256" key="5">
    <source>
        <dbReference type="ARBA" id="ARBA00022792"/>
    </source>
</evidence>
<keyword evidence="5" id="KW-0999">Mitochondrion inner membrane</keyword>
<dbReference type="AlphaFoldDB" id="A0A0C9XSX2"/>
<gene>
    <name evidence="9" type="ORF">K443DRAFT_85865</name>
</gene>
<accession>A0A0C9XSX2</accession>
<evidence type="ECO:0000313" key="9">
    <source>
        <dbReference type="EMBL" id="KIK08021.1"/>
    </source>
</evidence>
<comment type="subcellular location">
    <subcellularLocation>
        <location evidence="1">Mitochondrion inner membrane</location>
    </subcellularLocation>
</comment>
<evidence type="ECO:0000256" key="4">
    <source>
        <dbReference type="ARBA" id="ARBA00022692"/>
    </source>
</evidence>
<evidence type="ECO:0000256" key="7">
    <source>
        <dbReference type="ARBA" id="ARBA00023128"/>
    </source>
</evidence>
<evidence type="ECO:0000256" key="1">
    <source>
        <dbReference type="ARBA" id="ARBA00004273"/>
    </source>
</evidence>
<dbReference type="HOGENOM" id="CLU_101495_2_2_1"/>
<dbReference type="STRING" id="1095629.A0A0C9XSX2"/>
<evidence type="ECO:0000256" key="3">
    <source>
        <dbReference type="ARBA" id="ARBA00017689"/>
    </source>
</evidence>
<comment type="similarity">
    <text evidence="2">Belongs to the COX20 family.</text>
</comment>
<dbReference type="GO" id="GO:0033617">
    <property type="term" value="P:mitochondrial respiratory chain complex IV assembly"/>
    <property type="evidence" value="ECO:0007669"/>
    <property type="project" value="InterPro"/>
</dbReference>
<proteinExistence type="inferred from homology"/>
<dbReference type="EMBL" id="KN838544">
    <property type="protein sequence ID" value="KIK08021.1"/>
    <property type="molecule type" value="Genomic_DNA"/>
</dbReference>
<keyword evidence="4" id="KW-0812">Transmembrane</keyword>
<evidence type="ECO:0000313" key="10">
    <source>
        <dbReference type="Proteomes" id="UP000054477"/>
    </source>
</evidence>
<keyword evidence="6" id="KW-1133">Transmembrane helix</keyword>
<sequence>KHITDIPCSRNSLLSGIASGVGVGVIRGVSTAGHWAIATFSIVSLGTWHLCQKQIADERKKVAKIIESMPQRSVKQAAEEMKGSVTESPA</sequence>
<organism evidence="9 10">
    <name type="scientific">Laccaria amethystina LaAM-08-1</name>
    <dbReference type="NCBI Taxonomy" id="1095629"/>
    <lineage>
        <taxon>Eukaryota</taxon>
        <taxon>Fungi</taxon>
        <taxon>Dikarya</taxon>
        <taxon>Basidiomycota</taxon>
        <taxon>Agaricomycotina</taxon>
        <taxon>Agaricomycetes</taxon>
        <taxon>Agaricomycetidae</taxon>
        <taxon>Agaricales</taxon>
        <taxon>Agaricineae</taxon>
        <taxon>Hydnangiaceae</taxon>
        <taxon>Laccaria</taxon>
    </lineage>
</organism>
<dbReference type="GO" id="GO:0005743">
    <property type="term" value="C:mitochondrial inner membrane"/>
    <property type="evidence" value="ECO:0007669"/>
    <property type="project" value="UniProtKB-SubCell"/>
</dbReference>
<evidence type="ECO:0000256" key="2">
    <source>
        <dbReference type="ARBA" id="ARBA00009575"/>
    </source>
</evidence>
<dbReference type="Pfam" id="PF12597">
    <property type="entry name" value="Cox20"/>
    <property type="match status" value="1"/>
</dbReference>
<reference evidence="9 10" key="1">
    <citation type="submission" date="2014-04" db="EMBL/GenBank/DDBJ databases">
        <authorList>
            <consortium name="DOE Joint Genome Institute"/>
            <person name="Kuo A."/>
            <person name="Kohler A."/>
            <person name="Nagy L.G."/>
            <person name="Floudas D."/>
            <person name="Copeland A."/>
            <person name="Barry K.W."/>
            <person name="Cichocki N."/>
            <person name="Veneault-Fourrey C."/>
            <person name="LaButti K."/>
            <person name="Lindquist E.A."/>
            <person name="Lipzen A."/>
            <person name="Lundell T."/>
            <person name="Morin E."/>
            <person name="Murat C."/>
            <person name="Sun H."/>
            <person name="Tunlid A."/>
            <person name="Henrissat B."/>
            <person name="Grigoriev I.V."/>
            <person name="Hibbett D.S."/>
            <person name="Martin F."/>
            <person name="Nordberg H.P."/>
            <person name="Cantor M.N."/>
            <person name="Hua S.X."/>
        </authorList>
    </citation>
    <scope>NUCLEOTIDE SEQUENCE [LARGE SCALE GENOMIC DNA]</scope>
    <source>
        <strain evidence="9 10">LaAM-08-1</strain>
    </source>
</reference>
<dbReference type="InterPro" id="IPR022533">
    <property type="entry name" value="Cox20"/>
</dbReference>
<keyword evidence="10" id="KW-1185">Reference proteome</keyword>
<keyword evidence="8" id="KW-0472">Membrane</keyword>
<name>A0A0C9XSX2_9AGAR</name>
<dbReference type="PANTHER" id="PTHR31586:SF1">
    <property type="entry name" value="CYTOCHROME C OXIDASE ASSEMBLY PROTEIN COX20, MITOCHONDRIAL"/>
    <property type="match status" value="1"/>
</dbReference>
<evidence type="ECO:0000256" key="8">
    <source>
        <dbReference type="ARBA" id="ARBA00023136"/>
    </source>
</evidence>
<evidence type="ECO:0000256" key="6">
    <source>
        <dbReference type="ARBA" id="ARBA00022989"/>
    </source>
</evidence>
<keyword evidence="7" id="KW-0496">Mitochondrion</keyword>
<dbReference type="Proteomes" id="UP000054477">
    <property type="component" value="Unassembled WGS sequence"/>
</dbReference>
<dbReference type="OrthoDB" id="14603at2759"/>
<feature type="non-terminal residue" evidence="9">
    <location>
        <position position="90"/>
    </location>
</feature>
<protein>
    <recommendedName>
        <fullName evidence="3">Cytochrome c oxidase assembly protein COX20, mitochondrial</fullName>
    </recommendedName>
</protein>